<dbReference type="InterPro" id="IPR036390">
    <property type="entry name" value="WH_DNA-bd_sf"/>
</dbReference>
<dbReference type="RefSeq" id="WP_270685791.1">
    <property type="nucleotide sequence ID" value="NZ_JAQFWQ010000028.1"/>
</dbReference>
<dbReference type="Pfam" id="PF13280">
    <property type="entry name" value="WYL"/>
    <property type="match status" value="1"/>
</dbReference>
<feature type="region of interest" description="Disordered" evidence="3">
    <location>
        <begin position="317"/>
        <end position="371"/>
    </location>
</feature>
<protein>
    <submittedName>
        <fullName evidence="5">YafY family protein</fullName>
    </submittedName>
</protein>
<evidence type="ECO:0000256" key="3">
    <source>
        <dbReference type="SAM" id="MobiDB-lite"/>
    </source>
</evidence>
<proteinExistence type="predicted"/>
<evidence type="ECO:0000256" key="1">
    <source>
        <dbReference type="ARBA" id="ARBA00023015"/>
    </source>
</evidence>
<feature type="compositionally biased region" description="Gly residues" evidence="3">
    <location>
        <begin position="358"/>
        <end position="371"/>
    </location>
</feature>
<name>A0ABT4U311_9ACTN</name>
<keyword evidence="2" id="KW-0804">Transcription</keyword>
<dbReference type="Pfam" id="PF08279">
    <property type="entry name" value="HTH_11"/>
    <property type="match status" value="1"/>
</dbReference>
<organism evidence="5 6">
    <name type="scientific">Nocardiopsis endophytica</name>
    <dbReference type="NCBI Taxonomy" id="3018445"/>
    <lineage>
        <taxon>Bacteria</taxon>
        <taxon>Bacillati</taxon>
        <taxon>Actinomycetota</taxon>
        <taxon>Actinomycetes</taxon>
        <taxon>Streptosporangiales</taxon>
        <taxon>Nocardiopsidaceae</taxon>
        <taxon>Nocardiopsis</taxon>
    </lineage>
</organism>
<sequence>MSSETSARLLRLLSLFQARRDWTGTELADRLDVTPRTVRRDVQRLRDLGYPVDATPGVAGGYRLGAGSALPPLLLDDEEAVAVAVGLRSAAAGGALSGIEETSARALAKLEQVLPSRLRRRVGAVHAYTDAIGRRAPMVEGGHLTEIAACCRDTESLRFAYRDYAGNETRRLVEPHRMVHVSGRWYLLAWDVDRDDWRVFRLDRIVDPLSRGPRFRPRTPPDDAATYVAKSISSSPYSHTARILLHAPEAEVTQRISPLVGVLTALDDGTCELRTGAHGWETLAIHLAFLGFEFTVLEPKELVGYLRDLGDRIGRAVGSDGSPSVPGATGVPGVPGATGASHASPALHGPYGPDGPHDAGGAGARGGPEGG</sequence>
<feature type="domain" description="HTH deoR-type" evidence="4">
    <location>
        <begin position="5"/>
        <end position="60"/>
    </location>
</feature>
<dbReference type="EMBL" id="JAQFWQ010000028">
    <property type="protein sequence ID" value="MDA2811334.1"/>
    <property type="molecule type" value="Genomic_DNA"/>
</dbReference>
<dbReference type="PROSITE" id="PS52050">
    <property type="entry name" value="WYL"/>
    <property type="match status" value="1"/>
</dbReference>
<dbReference type="InterPro" id="IPR051534">
    <property type="entry name" value="CBASS_pafABC_assoc_protein"/>
</dbReference>
<feature type="compositionally biased region" description="Low complexity" evidence="3">
    <location>
        <begin position="321"/>
        <end position="341"/>
    </location>
</feature>
<dbReference type="Gene3D" id="1.10.10.10">
    <property type="entry name" value="Winged helix-like DNA-binding domain superfamily/Winged helix DNA-binding domain"/>
    <property type="match status" value="1"/>
</dbReference>
<keyword evidence="1" id="KW-0805">Transcription regulation</keyword>
<dbReference type="InterPro" id="IPR028349">
    <property type="entry name" value="PafC-like"/>
</dbReference>
<gene>
    <name evidence="5" type="ORF">O4J56_11885</name>
</gene>
<evidence type="ECO:0000313" key="6">
    <source>
        <dbReference type="Proteomes" id="UP001527866"/>
    </source>
</evidence>
<dbReference type="InterPro" id="IPR013196">
    <property type="entry name" value="HTH_11"/>
</dbReference>
<keyword evidence="6" id="KW-1185">Reference proteome</keyword>
<comment type="caution">
    <text evidence="5">The sequence shown here is derived from an EMBL/GenBank/DDBJ whole genome shotgun (WGS) entry which is preliminary data.</text>
</comment>
<accession>A0ABT4U311</accession>
<dbReference type="PIRSF" id="PIRSF016838">
    <property type="entry name" value="PafC"/>
    <property type="match status" value="1"/>
</dbReference>
<dbReference type="PANTHER" id="PTHR34580">
    <property type="match status" value="1"/>
</dbReference>
<dbReference type="PANTHER" id="PTHR34580:SF3">
    <property type="entry name" value="PROTEIN PAFB"/>
    <property type="match status" value="1"/>
</dbReference>
<evidence type="ECO:0000256" key="2">
    <source>
        <dbReference type="ARBA" id="ARBA00023163"/>
    </source>
</evidence>
<evidence type="ECO:0000259" key="4">
    <source>
        <dbReference type="PROSITE" id="PS51000"/>
    </source>
</evidence>
<dbReference type="InterPro" id="IPR057727">
    <property type="entry name" value="WCX_dom"/>
</dbReference>
<dbReference type="InterPro" id="IPR001034">
    <property type="entry name" value="DeoR_HTH"/>
</dbReference>
<reference evidence="5 6" key="1">
    <citation type="submission" date="2023-01" db="EMBL/GenBank/DDBJ databases">
        <title>Draft genome sequence of Nocardiopsis sp. RSe5-2 isolated from halophytes.</title>
        <authorList>
            <person name="Duangmal K."/>
            <person name="Chantavorakit T."/>
        </authorList>
    </citation>
    <scope>NUCLEOTIDE SEQUENCE [LARGE SCALE GENOMIC DNA]</scope>
    <source>
        <strain evidence="5 6">RSe5-2</strain>
    </source>
</reference>
<dbReference type="SUPFAM" id="SSF46785">
    <property type="entry name" value="Winged helix' DNA-binding domain"/>
    <property type="match status" value="1"/>
</dbReference>
<dbReference type="PROSITE" id="PS51000">
    <property type="entry name" value="HTH_DEOR_2"/>
    <property type="match status" value="1"/>
</dbReference>
<evidence type="ECO:0000313" key="5">
    <source>
        <dbReference type="EMBL" id="MDA2811334.1"/>
    </source>
</evidence>
<dbReference type="Proteomes" id="UP001527866">
    <property type="component" value="Unassembled WGS sequence"/>
</dbReference>
<dbReference type="Pfam" id="PF25583">
    <property type="entry name" value="WCX"/>
    <property type="match status" value="1"/>
</dbReference>
<dbReference type="InterPro" id="IPR036388">
    <property type="entry name" value="WH-like_DNA-bd_sf"/>
</dbReference>
<dbReference type="InterPro" id="IPR026881">
    <property type="entry name" value="WYL_dom"/>
</dbReference>